<evidence type="ECO:0000256" key="2">
    <source>
        <dbReference type="ARBA" id="ARBA00022729"/>
    </source>
</evidence>
<sequence length="276" mass="31089">MVKRVGLSQLQNHRKVGKPAARERYVGGNPFQCTCNLQSFVEFMKGFLPYNELFYAEPTCSSPDHFKGKEIIKVFYHNMSCDSTSKPAVTLPKTEDDVSTQPIIKTTPRIGDQHTTEPAVTLPKTEDDVSSQPIIKTTSRIGDQHTTEPAVTLPKTKDDVPTQQIIKTTPRIGDQQTTEPAVTFTKSKDGALTRQTVKTTPRIGDQHTTVLVLVLTVVLDLAVVWAAEERHRSTSLLWTSSPITFKYITYHWILTSAQHHYIQNTTPEQQSYQKHQ</sequence>
<dbReference type="AlphaFoldDB" id="A0A8W8J0A6"/>
<dbReference type="Gene3D" id="3.80.10.10">
    <property type="entry name" value="Ribonuclease Inhibitor"/>
    <property type="match status" value="1"/>
</dbReference>
<feature type="domain" description="LRRCT" evidence="3">
    <location>
        <begin position="29"/>
        <end position="82"/>
    </location>
</feature>
<evidence type="ECO:0000259" key="3">
    <source>
        <dbReference type="SMART" id="SM00082"/>
    </source>
</evidence>
<dbReference type="Proteomes" id="UP000005408">
    <property type="component" value="Unassembled WGS sequence"/>
</dbReference>
<protein>
    <recommendedName>
        <fullName evidence="3">LRRCT domain-containing protein</fullName>
    </recommendedName>
</protein>
<evidence type="ECO:0000313" key="5">
    <source>
        <dbReference type="Proteomes" id="UP000005408"/>
    </source>
</evidence>
<dbReference type="InterPro" id="IPR000483">
    <property type="entry name" value="Cys-rich_flank_reg_C"/>
</dbReference>
<organism evidence="4 5">
    <name type="scientific">Magallana gigas</name>
    <name type="common">Pacific oyster</name>
    <name type="synonym">Crassostrea gigas</name>
    <dbReference type="NCBI Taxonomy" id="29159"/>
    <lineage>
        <taxon>Eukaryota</taxon>
        <taxon>Metazoa</taxon>
        <taxon>Spiralia</taxon>
        <taxon>Lophotrochozoa</taxon>
        <taxon>Mollusca</taxon>
        <taxon>Bivalvia</taxon>
        <taxon>Autobranchia</taxon>
        <taxon>Pteriomorphia</taxon>
        <taxon>Ostreida</taxon>
        <taxon>Ostreoidea</taxon>
        <taxon>Ostreidae</taxon>
        <taxon>Magallana</taxon>
    </lineage>
</organism>
<reference evidence="4" key="1">
    <citation type="submission" date="2022-08" db="UniProtKB">
        <authorList>
            <consortium name="EnsemblMetazoa"/>
        </authorList>
    </citation>
    <scope>IDENTIFICATION</scope>
    <source>
        <strain evidence="4">05x7-T-G4-1.051#20</strain>
    </source>
</reference>
<keyword evidence="2" id="KW-0732">Signal</keyword>
<evidence type="ECO:0000256" key="1">
    <source>
        <dbReference type="ARBA" id="ARBA00022614"/>
    </source>
</evidence>
<dbReference type="InterPro" id="IPR032675">
    <property type="entry name" value="LRR_dom_sf"/>
</dbReference>
<keyword evidence="5" id="KW-1185">Reference proteome</keyword>
<proteinExistence type="predicted"/>
<name>A0A8W8J0A6_MAGGI</name>
<keyword evidence="1" id="KW-0433">Leucine-rich repeat</keyword>
<evidence type="ECO:0000313" key="4">
    <source>
        <dbReference type="EnsemblMetazoa" id="G16704.1:cds"/>
    </source>
</evidence>
<dbReference type="EnsemblMetazoa" id="G16704.1">
    <property type="protein sequence ID" value="G16704.1:cds"/>
    <property type="gene ID" value="G16704"/>
</dbReference>
<accession>A0A8W8J0A6</accession>
<dbReference type="SMART" id="SM00082">
    <property type="entry name" value="LRRCT"/>
    <property type="match status" value="1"/>
</dbReference>